<dbReference type="PANTHER" id="PTHR22916">
    <property type="entry name" value="GLYCOSYLTRANSFERASE"/>
    <property type="match status" value="1"/>
</dbReference>
<dbReference type="Gene3D" id="3.90.550.10">
    <property type="entry name" value="Spore Coat Polysaccharide Biosynthesis Protein SpsA, Chain A"/>
    <property type="match status" value="1"/>
</dbReference>
<evidence type="ECO:0000259" key="1">
    <source>
        <dbReference type="Pfam" id="PF00535"/>
    </source>
</evidence>
<comment type="caution">
    <text evidence="2">The sequence shown here is derived from an EMBL/GenBank/DDBJ whole genome shotgun (WGS) entry which is preliminary data.</text>
</comment>
<protein>
    <recommendedName>
        <fullName evidence="1">Glycosyltransferase 2-like domain-containing protein</fullName>
    </recommendedName>
</protein>
<dbReference type="Proteomes" id="UP001156903">
    <property type="component" value="Unassembled WGS sequence"/>
</dbReference>
<dbReference type="EMBL" id="BSPB01000007">
    <property type="protein sequence ID" value="GLS13867.1"/>
    <property type="molecule type" value="Genomic_DNA"/>
</dbReference>
<evidence type="ECO:0000313" key="3">
    <source>
        <dbReference type="Proteomes" id="UP001156903"/>
    </source>
</evidence>
<reference evidence="3" key="1">
    <citation type="journal article" date="2019" name="Int. J. Syst. Evol. Microbiol.">
        <title>The Global Catalogue of Microorganisms (GCM) 10K type strain sequencing project: providing services to taxonomists for standard genome sequencing and annotation.</title>
        <authorList>
            <consortium name="The Broad Institute Genomics Platform"/>
            <consortium name="The Broad Institute Genome Sequencing Center for Infectious Disease"/>
            <person name="Wu L."/>
            <person name="Ma J."/>
        </authorList>
    </citation>
    <scope>NUCLEOTIDE SEQUENCE [LARGE SCALE GENOMIC DNA]</scope>
    <source>
        <strain evidence="3">NBRC 109341</strain>
    </source>
</reference>
<dbReference type="InterPro" id="IPR001173">
    <property type="entry name" value="Glyco_trans_2-like"/>
</dbReference>
<dbReference type="Pfam" id="PF00535">
    <property type="entry name" value="Glycos_transf_2"/>
    <property type="match status" value="1"/>
</dbReference>
<organism evidence="2 3">
    <name type="scientific">Hydrogenophaga electricum</name>
    <dbReference type="NCBI Taxonomy" id="1230953"/>
    <lineage>
        <taxon>Bacteria</taxon>
        <taxon>Pseudomonadati</taxon>
        <taxon>Pseudomonadota</taxon>
        <taxon>Betaproteobacteria</taxon>
        <taxon>Burkholderiales</taxon>
        <taxon>Comamonadaceae</taxon>
        <taxon>Hydrogenophaga</taxon>
    </lineage>
</organism>
<sequence>MFIDIFVPYWGDPALLRETVVSVQHQDCPEWRLTVLDDAYPDTWAGDWIASLGDDRIRYVRNPANLGIVNNYRKCLREAQGELVVLLGCDDVMLPGYVRVVREAHRQFPDAAVIQPGVQVIDERGQRVRTLADRVKQRWFTPGGGQTVALSGDALAAGLLHGNWLYWPSLCFRRDRLAGVDFQDDMKLTHDLGFVLDLVFAGQSLVYVPEVCFSYRRHSGSASNANLFDGRRFSDEKRCFARAGGQAAALGWRRSERAARWHVTSRLNALVMALVALREGRRASIPGLLRHAFVMA</sequence>
<gene>
    <name evidence="2" type="ORF">GCM10007935_12970</name>
</gene>
<feature type="domain" description="Glycosyltransferase 2-like" evidence="1">
    <location>
        <begin position="5"/>
        <end position="139"/>
    </location>
</feature>
<proteinExistence type="predicted"/>
<dbReference type="RefSeq" id="WP_284307158.1">
    <property type="nucleotide sequence ID" value="NZ_BSPB01000007.1"/>
</dbReference>
<accession>A0ABQ6C1L4</accession>
<dbReference type="PANTHER" id="PTHR22916:SF3">
    <property type="entry name" value="UDP-GLCNAC:BETAGAL BETA-1,3-N-ACETYLGLUCOSAMINYLTRANSFERASE-LIKE PROTEIN 1"/>
    <property type="match status" value="1"/>
</dbReference>
<name>A0ABQ6C1L4_9BURK</name>
<evidence type="ECO:0000313" key="2">
    <source>
        <dbReference type="EMBL" id="GLS13867.1"/>
    </source>
</evidence>
<dbReference type="SUPFAM" id="SSF53448">
    <property type="entry name" value="Nucleotide-diphospho-sugar transferases"/>
    <property type="match status" value="1"/>
</dbReference>
<keyword evidence="3" id="KW-1185">Reference proteome</keyword>
<dbReference type="InterPro" id="IPR029044">
    <property type="entry name" value="Nucleotide-diphossugar_trans"/>
</dbReference>